<dbReference type="AlphaFoldDB" id="A0A7J6T5I0"/>
<feature type="signal peptide" evidence="1">
    <location>
        <begin position="1"/>
        <end position="22"/>
    </location>
</feature>
<comment type="caution">
    <text evidence="2">The sequence shown here is derived from an EMBL/GenBank/DDBJ whole genome shotgun (WGS) entry which is preliminary data.</text>
</comment>
<organism evidence="2 3">
    <name type="scientific">Perkinsus olseni</name>
    <name type="common">Perkinsus atlanticus</name>
    <dbReference type="NCBI Taxonomy" id="32597"/>
    <lineage>
        <taxon>Eukaryota</taxon>
        <taxon>Sar</taxon>
        <taxon>Alveolata</taxon>
        <taxon>Perkinsozoa</taxon>
        <taxon>Perkinsea</taxon>
        <taxon>Perkinsida</taxon>
        <taxon>Perkinsidae</taxon>
        <taxon>Perkinsus</taxon>
    </lineage>
</organism>
<dbReference type="Proteomes" id="UP000574390">
    <property type="component" value="Unassembled WGS sequence"/>
</dbReference>
<keyword evidence="1" id="KW-0732">Signal</keyword>
<evidence type="ECO:0000256" key="1">
    <source>
        <dbReference type="SAM" id="SignalP"/>
    </source>
</evidence>
<reference evidence="2 3" key="1">
    <citation type="submission" date="2020-04" db="EMBL/GenBank/DDBJ databases">
        <title>Perkinsus olseni comparative genomics.</title>
        <authorList>
            <person name="Bogema D.R."/>
        </authorList>
    </citation>
    <scope>NUCLEOTIDE SEQUENCE [LARGE SCALE GENOMIC DNA]</scope>
    <source>
        <strain evidence="2">ATCC PRA-205</strain>
    </source>
</reference>
<accession>A0A7J6T5I0</accession>
<name>A0A7J6T5I0_PEROL</name>
<feature type="chain" id="PRO_5029873530" evidence="1">
    <location>
        <begin position="23"/>
        <end position="152"/>
    </location>
</feature>
<sequence length="152" mass="16614">MSTKQAVIVAAATAAFAPLAYARGVPPLQRASLNLADHAVVCYYSNRQHFLADDRRLEVVVRQTGLPSTANCEDLASDAIFLISGVVAITFFNAQLDDLNAEAKGENRENTVRKLTAVCSAVSQAIEHKFDKSFESLCDYVHGEDLGYLQYE</sequence>
<dbReference type="EMBL" id="JABANM010010209">
    <property type="protein sequence ID" value="KAF4739716.1"/>
    <property type="molecule type" value="Genomic_DNA"/>
</dbReference>
<gene>
    <name evidence="2" type="ORF">FOZ62_008927</name>
</gene>
<evidence type="ECO:0000313" key="3">
    <source>
        <dbReference type="Proteomes" id="UP000574390"/>
    </source>
</evidence>
<protein>
    <submittedName>
        <fullName evidence="2">Uncharacterized protein</fullName>
    </submittedName>
</protein>
<evidence type="ECO:0000313" key="2">
    <source>
        <dbReference type="EMBL" id="KAF4739716.1"/>
    </source>
</evidence>
<proteinExistence type="predicted"/>